<name>A0A2S2BZ03_9NOCA</name>
<dbReference type="RefSeq" id="WP_109332280.1">
    <property type="nucleotide sequence ID" value="NZ_CP021354.1"/>
</dbReference>
<evidence type="ECO:0000313" key="2">
    <source>
        <dbReference type="EMBL" id="AWK73870.1"/>
    </source>
</evidence>
<sequence>MNDFRGDYAALVLDEAVPDDAELLELLRQDPAVLFVDRLELQRTNLRSLVPAPGPEVIEERPVWAYYSWRRTVVRLLGPASFRLLRLDRNRNKITAEQQDRLRGVTVGIVGLSVGHAVALALTLEGACGALRLADFDTMELSNLNRVPGTVLDLGVNKAVVAARRLAEIDPYVDVSLWEDGVSTDTVAAFLDGTDVVIDECDSLDVKLSLRQEARRRRLPVLMATSDRGLVDVERFDLEPERPLFHGVLGDVDAESLSGLGAREKIPLVLRILDAGQLSTAMAASLVEVDETISTWPQLGGDVLLGGAQVAAAVRRIGLGQPLASGRCRMDLDEHLDTLSEPATSEPVFAAAESADAGGTAPLDAVAPVDAVDAVLESAALAPSGGNVQPWKIVADDEALSFFLAREHTTEMDVGYRGSLVAIGAALHNARIAAAASGILGDVRLHGGTDPGRPVATMTFADGHDPDLARRYVHMRERTTNRNMGVPAGLDSALAACLVEDAEKEAGRLRLVTERATVTSIGEILAESDRIRFLTPTLHREMIDELRWPPADPVDVGIDVRALELDSAELSTLELLRRPDVMEHVGGQDGGRALGNSTRDRVSSSSAIAVLSVCGRDAADYVRGGQATESVWITAQQHGLAVQPISPAFLYGVERAEFEQLSPRYARSLEGLRRELVDLVGVGEKESLIMVLRLSHAPAPSVRSGRRRDRTGRRTTS</sequence>
<dbReference type="InterPro" id="IPR045886">
    <property type="entry name" value="ThiF/MoeB/HesA"/>
</dbReference>
<dbReference type="GO" id="GO:0061503">
    <property type="term" value="F:tRNA threonylcarbamoyladenosine dehydratase"/>
    <property type="evidence" value="ECO:0007669"/>
    <property type="project" value="TreeGrafter"/>
</dbReference>
<dbReference type="SUPFAM" id="SSF69572">
    <property type="entry name" value="Activating enzymes of the ubiquitin-like proteins"/>
    <property type="match status" value="1"/>
</dbReference>
<dbReference type="GO" id="GO:0061504">
    <property type="term" value="P:cyclic threonylcarbamoyladenosine biosynthetic process"/>
    <property type="evidence" value="ECO:0007669"/>
    <property type="project" value="TreeGrafter"/>
</dbReference>
<feature type="domain" description="THIF-type NAD/FAD binding fold" evidence="1">
    <location>
        <begin position="88"/>
        <end position="250"/>
    </location>
</feature>
<dbReference type="Gene3D" id="3.40.50.720">
    <property type="entry name" value="NAD(P)-binding Rossmann-like Domain"/>
    <property type="match status" value="1"/>
</dbReference>
<dbReference type="KEGG" id="roz:CBI38_22225"/>
<evidence type="ECO:0000313" key="3">
    <source>
        <dbReference type="Proteomes" id="UP000245711"/>
    </source>
</evidence>
<proteinExistence type="predicted"/>
<dbReference type="Proteomes" id="UP000245711">
    <property type="component" value="Chromosome"/>
</dbReference>
<dbReference type="Gene3D" id="3.40.109.10">
    <property type="entry name" value="NADH Oxidase"/>
    <property type="match status" value="1"/>
</dbReference>
<evidence type="ECO:0000259" key="1">
    <source>
        <dbReference type="Pfam" id="PF00899"/>
    </source>
</evidence>
<dbReference type="EMBL" id="CP021354">
    <property type="protein sequence ID" value="AWK73870.1"/>
    <property type="molecule type" value="Genomic_DNA"/>
</dbReference>
<reference evidence="2 3" key="1">
    <citation type="submission" date="2017-05" db="EMBL/GenBank/DDBJ databases">
        <title>Isolation of Rhodococcus sp. S2-17 biodegrading of BP-3.</title>
        <authorList>
            <person name="Lee Y."/>
            <person name="Kim K.H."/>
            <person name="Chun B.H."/>
            <person name="Jung H.S."/>
            <person name="Jeon C.O."/>
        </authorList>
    </citation>
    <scope>NUCLEOTIDE SEQUENCE [LARGE SCALE GENOMIC DNA]</scope>
    <source>
        <strain evidence="2 3">S2-17</strain>
    </source>
</reference>
<dbReference type="PANTHER" id="PTHR43267">
    <property type="entry name" value="TRNA THREONYLCARBAMOYLADENOSINE DEHYDRATASE"/>
    <property type="match status" value="1"/>
</dbReference>
<gene>
    <name evidence="2" type="ORF">CBI38_22225</name>
</gene>
<dbReference type="GO" id="GO:0016491">
    <property type="term" value="F:oxidoreductase activity"/>
    <property type="evidence" value="ECO:0007669"/>
    <property type="project" value="InterPro"/>
</dbReference>
<dbReference type="OrthoDB" id="5149792at2"/>
<dbReference type="Pfam" id="PF00899">
    <property type="entry name" value="ThiF"/>
    <property type="match status" value="1"/>
</dbReference>
<dbReference type="CDD" id="cd01483">
    <property type="entry name" value="E1_enzyme_family"/>
    <property type="match status" value="1"/>
</dbReference>
<dbReference type="PANTHER" id="PTHR43267:SF3">
    <property type="entry name" value="THIF PROTEIN"/>
    <property type="match status" value="1"/>
</dbReference>
<organism evidence="2 3">
    <name type="scientific">Rhodococcus oxybenzonivorans</name>
    <dbReference type="NCBI Taxonomy" id="1990687"/>
    <lineage>
        <taxon>Bacteria</taxon>
        <taxon>Bacillati</taxon>
        <taxon>Actinomycetota</taxon>
        <taxon>Actinomycetes</taxon>
        <taxon>Mycobacteriales</taxon>
        <taxon>Nocardiaceae</taxon>
        <taxon>Rhodococcus</taxon>
    </lineage>
</organism>
<dbReference type="NCBIfam" id="NF005901">
    <property type="entry name" value="PRK07877.1"/>
    <property type="match status" value="1"/>
</dbReference>
<dbReference type="InterPro" id="IPR000594">
    <property type="entry name" value="ThiF_NAD_FAD-bd"/>
</dbReference>
<dbReference type="InterPro" id="IPR000415">
    <property type="entry name" value="Nitroreductase-like"/>
</dbReference>
<dbReference type="SUPFAM" id="SSF55469">
    <property type="entry name" value="FMN-dependent nitroreductase-like"/>
    <property type="match status" value="1"/>
</dbReference>
<dbReference type="GO" id="GO:0008641">
    <property type="term" value="F:ubiquitin-like modifier activating enzyme activity"/>
    <property type="evidence" value="ECO:0007669"/>
    <property type="project" value="InterPro"/>
</dbReference>
<dbReference type="AlphaFoldDB" id="A0A2S2BZ03"/>
<protein>
    <recommendedName>
        <fullName evidence="1">THIF-type NAD/FAD binding fold domain-containing protein</fullName>
    </recommendedName>
</protein>
<dbReference type="InterPro" id="IPR035985">
    <property type="entry name" value="Ubiquitin-activating_enz"/>
</dbReference>
<accession>A0A2S2BZ03</accession>
<keyword evidence="3" id="KW-1185">Reference proteome</keyword>